<sequence>MANSHIGDHLVSMSNIGEYLVPGNNIGDCPAPVNRARSAATPSSSFGFPWNYDSIKLILNLYKERKDQFQDGRIGKVKFWDEIAEATTWISQPHWDSMWREAFRDSSM</sequence>
<organism evidence="1">
    <name type="scientific">Darwinula stevensoni</name>
    <dbReference type="NCBI Taxonomy" id="69355"/>
    <lineage>
        <taxon>Eukaryota</taxon>
        <taxon>Metazoa</taxon>
        <taxon>Ecdysozoa</taxon>
        <taxon>Arthropoda</taxon>
        <taxon>Crustacea</taxon>
        <taxon>Oligostraca</taxon>
        <taxon>Ostracoda</taxon>
        <taxon>Podocopa</taxon>
        <taxon>Podocopida</taxon>
        <taxon>Darwinulocopina</taxon>
        <taxon>Darwinuloidea</taxon>
        <taxon>Darwinulidae</taxon>
        <taxon>Darwinula</taxon>
    </lineage>
</organism>
<accession>A0A7R8X9J9</accession>
<dbReference type="EMBL" id="CAJPEV010001173">
    <property type="protein sequence ID" value="CAG0891168.1"/>
    <property type="molecule type" value="Genomic_DNA"/>
</dbReference>
<dbReference type="Proteomes" id="UP000677054">
    <property type="component" value="Unassembled WGS sequence"/>
</dbReference>
<reference evidence="1" key="1">
    <citation type="submission" date="2020-11" db="EMBL/GenBank/DDBJ databases">
        <authorList>
            <person name="Tran Van P."/>
        </authorList>
    </citation>
    <scope>NUCLEOTIDE SEQUENCE</scope>
</reference>
<dbReference type="AlphaFoldDB" id="A0A7R8X9J9"/>
<proteinExistence type="predicted"/>
<keyword evidence="2" id="KW-1185">Reference proteome</keyword>
<evidence type="ECO:0000313" key="1">
    <source>
        <dbReference type="EMBL" id="CAD7246575.1"/>
    </source>
</evidence>
<gene>
    <name evidence="1" type="ORF">DSTB1V02_LOCUS6423</name>
</gene>
<evidence type="ECO:0000313" key="2">
    <source>
        <dbReference type="Proteomes" id="UP000677054"/>
    </source>
</evidence>
<name>A0A7R8X9J9_9CRUS</name>
<protein>
    <submittedName>
        <fullName evidence="1">Uncharacterized protein</fullName>
    </submittedName>
</protein>
<dbReference type="EMBL" id="LR900690">
    <property type="protein sequence ID" value="CAD7246575.1"/>
    <property type="molecule type" value="Genomic_DNA"/>
</dbReference>